<dbReference type="PANTHER" id="PTHR32125">
    <property type="entry name" value="2-C-METHYL-D-ERYTHRITOL 4-PHOSPHATE CYTIDYLYLTRANSFERASE, CHLOROPLASTIC"/>
    <property type="match status" value="1"/>
</dbReference>
<feature type="site" description="Transition state stabilizer" evidence="3">
    <location>
        <position position="19"/>
    </location>
</feature>
<evidence type="ECO:0000256" key="2">
    <source>
        <dbReference type="ARBA" id="ARBA00022695"/>
    </source>
</evidence>
<evidence type="ECO:0000256" key="1">
    <source>
        <dbReference type="ARBA" id="ARBA00022679"/>
    </source>
</evidence>
<dbReference type="FunFam" id="3.90.550.10:FF:000003">
    <property type="entry name" value="2-C-methyl-D-erythritol 4-phosphate cytidylyltransferase"/>
    <property type="match status" value="1"/>
</dbReference>
<feature type="site" description="Transition state stabilizer" evidence="3">
    <location>
        <position position="14"/>
    </location>
</feature>
<accession>C1DXE5</accession>
<dbReference type="EC" id="2.7.7.60" evidence="3"/>
<comment type="catalytic activity">
    <reaction evidence="3">
        <text>2-C-methyl-D-erythritol 4-phosphate + CTP + H(+) = 4-CDP-2-C-methyl-D-erythritol + diphosphate</text>
        <dbReference type="Rhea" id="RHEA:13429"/>
        <dbReference type="ChEBI" id="CHEBI:15378"/>
        <dbReference type="ChEBI" id="CHEBI:33019"/>
        <dbReference type="ChEBI" id="CHEBI:37563"/>
        <dbReference type="ChEBI" id="CHEBI:57823"/>
        <dbReference type="ChEBI" id="CHEBI:58262"/>
        <dbReference type="EC" id="2.7.7.60"/>
    </reaction>
</comment>
<feature type="site" description="Positions MEP for the nucleophilic attack" evidence="3">
    <location>
        <position position="200"/>
    </location>
</feature>
<dbReference type="PANTHER" id="PTHR32125:SF4">
    <property type="entry name" value="2-C-METHYL-D-ERYTHRITOL 4-PHOSPHATE CYTIDYLYLTRANSFERASE, CHLOROPLASTIC"/>
    <property type="match status" value="1"/>
</dbReference>
<keyword evidence="5" id="KW-1185">Reference proteome</keyword>
<dbReference type="OrthoDB" id="9806837at2"/>
<dbReference type="SUPFAM" id="SSF53448">
    <property type="entry name" value="Nucleotide-diphospho-sugar transferases"/>
    <property type="match status" value="1"/>
</dbReference>
<dbReference type="InterPro" id="IPR034683">
    <property type="entry name" value="IspD/TarI"/>
</dbReference>
<dbReference type="GO" id="GO:0019288">
    <property type="term" value="P:isopentenyl diphosphate biosynthetic process, methylerythritol 4-phosphate pathway"/>
    <property type="evidence" value="ECO:0007669"/>
    <property type="project" value="UniProtKB-UniRule"/>
</dbReference>
<dbReference type="NCBIfam" id="TIGR00453">
    <property type="entry name" value="ispD"/>
    <property type="match status" value="1"/>
</dbReference>
<dbReference type="InterPro" id="IPR029044">
    <property type="entry name" value="Nucleotide-diphossugar_trans"/>
</dbReference>
<dbReference type="KEGG" id="saf:SULAZ_0060"/>
<organism evidence="4 5">
    <name type="scientific">Sulfurihydrogenibium azorense (strain DSM 15241 / OCM 825 / Az-Fu1)</name>
    <dbReference type="NCBI Taxonomy" id="204536"/>
    <lineage>
        <taxon>Bacteria</taxon>
        <taxon>Pseudomonadati</taxon>
        <taxon>Aquificota</taxon>
        <taxon>Aquificia</taxon>
        <taxon>Aquificales</taxon>
        <taxon>Hydrogenothermaceae</taxon>
        <taxon>Sulfurihydrogenibium</taxon>
    </lineage>
</organism>
<dbReference type="Pfam" id="PF01128">
    <property type="entry name" value="IspD"/>
    <property type="match status" value="1"/>
</dbReference>
<proteinExistence type="inferred from homology"/>
<dbReference type="HAMAP" id="MF_00108">
    <property type="entry name" value="IspD"/>
    <property type="match status" value="1"/>
</dbReference>
<dbReference type="Proteomes" id="UP000001369">
    <property type="component" value="Chromosome"/>
</dbReference>
<dbReference type="STRING" id="204536.SULAZ_0060"/>
<dbReference type="InterPro" id="IPR001228">
    <property type="entry name" value="IspD"/>
</dbReference>
<protein>
    <recommendedName>
        <fullName evidence="3">2-C-methyl-D-erythritol 4-phosphate cytidylyltransferase</fullName>
        <ecNumber evidence="3">2.7.7.60</ecNumber>
    </recommendedName>
    <alternativeName>
        <fullName evidence="3">4-diphosphocytidyl-2C-methyl-D-erythritol synthase</fullName>
    </alternativeName>
    <alternativeName>
        <fullName evidence="3">MEP cytidylyltransferase</fullName>
        <shortName evidence="3">MCT</shortName>
    </alternativeName>
</protein>
<dbReference type="UniPathway" id="UPA00056">
    <property type="reaction ID" value="UER00093"/>
</dbReference>
<evidence type="ECO:0000313" key="5">
    <source>
        <dbReference type="Proteomes" id="UP000001369"/>
    </source>
</evidence>
<sequence length="216" mass="24377">MIGCILLAAGKGSRFGDKKQFLELGGKRILDYSIETVESLPQIDKVVVVLPQDSIDLKIKMSKDFEKVVGGSERQYSVYNGLLHLKNCDIVVIHDTARPFATSKMFLDGIENVKSGWDGSITAYKSRDTVKEVLNKKVVKTLDRESIYIVQTPQTFDYQKLLYAHKKALSENFLATDDSALMEREGFKITVNEGSFLNFKITYPEDLELAKALLKR</sequence>
<dbReference type="CDD" id="cd02516">
    <property type="entry name" value="CDP-ME_synthetase"/>
    <property type="match status" value="1"/>
</dbReference>
<reference evidence="4 5" key="1">
    <citation type="journal article" date="2009" name="J. Bacteriol.">
        <title>Complete and draft genome sequences of six members of the Aquificales.</title>
        <authorList>
            <person name="Reysenbach A.L."/>
            <person name="Hamamura N."/>
            <person name="Podar M."/>
            <person name="Griffiths E."/>
            <person name="Ferreira S."/>
            <person name="Hochstein R."/>
            <person name="Heidelberg J."/>
            <person name="Johnson J."/>
            <person name="Mead D."/>
            <person name="Pohorille A."/>
            <person name="Sarmiento M."/>
            <person name="Schweighofer K."/>
            <person name="Seshadri R."/>
            <person name="Voytek M.A."/>
        </authorList>
    </citation>
    <scope>NUCLEOTIDE SEQUENCE [LARGE SCALE GENOMIC DNA]</scope>
    <source>
        <strain evidence="5">Az-Fu1 / DSM 15241 / OCM 825</strain>
    </source>
</reference>
<keyword evidence="3" id="KW-0414">Isoprene biosynthesis</keyword>
<keyword evidence="2 3" id="KW-0548">Nucleotidyltransferase</keyword>
<feature type="site" description="Positions MEP for the nucleophilic attack" evidence="3">
    <location>
        <position position="144"/>
    </location>
</feature>
<evidence type="ECO:0000313" key="4">
    <source>
        <dbReference type="EMBL" id="ACN99289.1"/>
    </source>
</evidence>
<dbReference type="Gene3D" id="3.90.550.10">
    <property type="entry name" value="Spore Coat Polysaccharide Biosynthesis Protein SpsA, Chain A"/>
    <property type="match status" value="1"/>
</dbReference>
<comment type="similarity">
    <text evidence="3">Belongs to the IspD/TarI cytidylyltransferase family. IspD subfamily.</text>
</comment>
<name>C1DXE5_SULAA</name>
<dbReference type="InterPro" id="IPR050088">
    <property type="entry name" value="IspD/TarI_cytidylyltransf_bact"/>
</dbReference>
<keyword evidence="1 3" id="KW-0808">Transferase</keyword>
<dbReference type="AlphaFoldDB" id="C1DXE5"/>
<dbReference type="EMBL" id="CP001229">
    <property type="protein sequence ID" value="ACN99289.1"/>
    <property type="molecule type" value="Genomic_DNA"/>
</dbReference>
<evidence type="ECO:0000256" key="3">
    <source>
        <dbReference type="HAMAP-Rule" id="MF_00108"/>
    </source>
</evidence>
<dbReference type="RefSeq" id="WP_012674607.1">
    <property type="nucleotide sequence ID" value="NC_012438.1"/>
</dbReference>
<dbReference type="GO" id="GO:0050518">
    <property type="term" value="F:2-C-methyl-D-erythritol 4-phosphate cytidylyltransferase activity"/>
    <property type="evidence" value="ECO:0007669"/>
    <property type="project" value="UniProtKB-UniRule"/>
</dbReference>
<comment type="pathway">
    <text evidence="3">Isoprenoid biosynthesis; isopentenyl diphosphate biosynthesis via DXP pathway; isopentenyl diphosphate from 1-deoxy-D-xylulose 5-phosphate: step 2/6.</text>
</comment>
<comment type="function">
    <text evidence="3">Catalyzes the formation of 4-diphosphocytidyl-2-C-methyl-D-erythritol from CTP and 2-C-methyl-D-erythritol 4-phosphate (MEP).</text>
</comment>
<dbReference type="HOGENOM" id="CLU_061281_2_2_0"/>
<dbReference type="eggNOG" id="COG1211">
    <property type="taxonomic scope" value="Bacteria"/>
</dbReference>
<gene>
    <name evidence="3 4" type="primary">ispD</name>
    <name evidence="4" type="ordered locus">SULAZ_0060</name>
</gene>